<comment type="function">
    <text evidence="10">Part of the ABC transporter complex LsrABCD involved in autoinducer 2 (AI-2) import. Probably responsible for the translocation of the substrate across the membrane.</text>
</comment>
<dbReference type="GO" id="GO:0022857">
    <property type="term" value="F:transmembrane transporter activity"/>
    <property type="evidence" value="ECO:0007669"/>
    <property type="project" value="InterPro"/>
</dbReference>
<accession>A0A377XIE3</accession>
<feature type="transmembrane region" description="Helical" evidence="12">
    <location>
        <begin position="154"/>
        <end position="180"/>
    </location>
</feature>
<dbReference type="InterPro" id="IPR001851">
    <property type="entry name" value="ABC_transp_permease"/>
</dbReference>
<evidence type="ECO:0000313" key="14">
    <source>
        <dbReference type="Proteomes" id="UP000254340"/>
    </source>
</evidence>
<protein>
    <recommendedName>
        <fullName evidence="11">Autoinducer 2 import system permease protein LsrD</fullName>
    </recommendedName>
</protein>
<keyword evidence="7 12" id="KW-0812">Transmembrane</keyword>
<gene>
    <name evidence="13" type="primary">lsrD_2</name>
    <name evidence="13" type="ORF">NCTC5047_03025</name>
</gene>
<comment type="similarity">
    <text evidence="2">Belongs to the binding-protein-dependent transport system permease family. AraH/RbsC subfamily.</text>
</comment>
<evidence type="ECO:0000256" key="5">
    <source>
        <dbReference type="ARBA" id="ARBA00022475"/>
    </source>
</evidence>
<keyword evidence="8 12" id="KW-1133">Transmembrane helix</keyword>
<dbReference type="EMBL" id="UGLH01000006">
    <property type="protein sequence ID" value="STT82085.1"/>
    <property type="molecule type" value="Genomic_DNA"/>
</dbReference>
<evidence type="ECO:0000256" key="1">
    <source>
        <dbReference type="ARBA" id="ARBA00004429"/>
    </source>
</evidence>
<feature type="transmembrane region" description="Helical" evidence="12">
    <location>
        <begin position="63"/>
        <end position="80"/>
    </location>
</feature>
<evidence type="ECO:0000256" key="6">
    <source>
        <dbReference type="ARBA" id="ARBA00022519"/>
    </source>
</evidence>
<keyword evidence="9 12" id="KW-0472">Membrane</keyword>
<evidence type="ECO:0000313" key="13">
    <source>
        <dbReference type="EMBL" id="STT82085.1"/>
    </source>
</evidence>
<dbReference type="PANTHER" id="PTHR32196:SF71">
    <property type="entry name" value="AUTOINDUCER 2 IMPORT SYSTEM PERMEASE PROTEIN LSRD"/>
    <property type="match status" value="1"/>
</dbReference>
<proteinExistence type="inferred from homology"/>
<comment type="subunit">
    <text evidence="3">The complex is composed of two ATP-binding proteins (LsrA), two transmembrane proteins (LsrC and LsrD) and a solute-binding protein (LsrB).</text>
</comment>
<feature type="transmembrane region" description="Helical" evidence="12">
    <location>
        <begin position="123"/>
        <end position="142"/>
    </location>
</feature>
<dbReference type="GO" id="GO:0005886">
    <property type="term" value="C:plasma membrane"/>
    <property type="evidence" value="ECO:0007669"/>
    <property type="project" value="UniProtKB-SubCell"/>
</dbReference>
<evidence type="ECO:0000256" key="2">
    <source>
        <dbReference type="ARBA" id="ARBA00007942"/>
    </source>
</evidence>
<sequence>MKLKLNWESALLALLIVEILLFGALNPRMLDLNMLLFSTSDFICIGIVALPLTLVIISGGIDISLGSTIGLCAIALGVMTQAGWPLWLAVSLTLLLGLLCGLFNAALIHYTGISPLVITLGTLYLYGGGALLLSGMAGATGYEGIGGFPDSFTAFANLTLAGLPLPLVLFAIITFFFWLLTHRGRFGRHLFLLGAKTRAPRAMPRCR</sequence>
<feature type="transmembrane region" description="Helical" evidence="12">
    <location>
        <begin position="7"/>
        <end position="26"/>
    </location>
</feature>
<evidence type="ECO:0000256" key="3">
    <source>
        <dbReference type="ARBA" id="ARBA00011262"/>
    </source>
</evidence>
<evidence type="ECO:0000256" key="9">
    <source>
        <dbReference type="ARBA" id="ARBA00023136"/>
    </source>
</evidence>
<feature type="transmembrane region" description="Helical" evidence="12">
    <location>
        <begin position="32"/>
        <end position="56"/>
    </location>
</feature>
<evidence type="ECO:0000256" key="4">
    <source>
        <dbReference type="ARBA" id="ARBA00022448"/>
    </source>
</evidence>
<dbReference type="Pfam" id="PF02653">
    <property type="entry name" value="BPD_transp_2"/>
    <property type="match status" value="1"/>
</dbReference>
<keyword evidence="4" id="KW-0813">Transport</keyword>
<evidence type="ECO:0000256" key="12">
    <source>
        <dbReference type="SAM" id="Phobius"/>
    </source>
</evidence>
<keyword evidence="5" id="KW-1003">Cell membrane</keyword>
<reference evidence="13 14" key="1">
    <citation type="submission" date="2018-06" db="EMBL/GenBank/DDBJ databases">
        <authorList>
            <consortium name="Pathogen Informatics"/>
            <person name="Doyle S."/>
        </authorList>
    </citation>
    <scope>NUCLEOTIDE SEQUENCE [LARGE SCALE GENOMIC DNA]</scope>
    <source>
        <strain evidence="13 14">NCTC5047</strain>
    </source>
</reference>
<evidence type="ECO:0000256" key="11">
    <source>
        <dbReference type="ARBA" id="ARBA00039381"/>
    </source>
</evidence>
<name>A0A377XIE3_KLEPN</name>
<evidence type="ECO:0000256" key="8">
    <source>
        <dbReference type="ARBA" id="ARBA00022989"/>
    </source>
</evidence>
<dbReference type="AlphaFoldDB" id="A0A377XIE3"/>
<organism evidence="13 14">
    <name type="scientific">Klebsiella pneumoniae</name>
    <dbReference type="NCBI Taxonomy" id="573"/>
    <lineage>
        <taxon>Bacteria</taxon>
        <taxon>Pseudomonadati</taxon>
        <taxon>Pseudomonadota</taxon>
        <taxon>Gammaproteobacteria</taxon>
        <taxon>Enterobacterales</taxon>
        <taxon>Enterobacteriaceae</taxon>
        <taxon>Klebsiella/Raoultella group</taxon>
        <taxon>Klebsiella</taxon>
        <taxon>Klebsiella pneumoniae complex</taxon>
    </lineage>
</organism>
<dbReference type="Proteomes" id="UP000254340">
    <property type="component" value="Unassembled WGS sequence"/>
</dbReference>
<keyword evidence="6" id="KW-0997">Cell inner membrane</keyword>
<comment type="subcellular location">
    <subcellularLocation>
        <location evidence="1">Cell inner membrane</location>
        <topology evidence="1">Multi-pass membrane protein</topology>
    </subcellularLocation>
</comment>
<evidence type="ECO:0000256" key="10">
    <source>
        <dbReference type="ARBA" id="ARBA00025439"/>
    </source>
</evidence>
<evidence type="ECO:0000256" key="7">
    <source>
        <dbReference type="ARBA" id="ARBA00022692"/>
    </source>
</evidence>
<feature type="transmembrane region" description="Helical" evidence="12">
    <location>
        <begin position="86"/>
        <end position="111"/>
    </location>
</feature>
<dbReference type="PANTHER" id="PTHR32196">
    <property type="entry name" value="ABC TRANSPORTER PERMEASE PROTEIN YPHD-RELATED-RELATED"/>
    <property type="match status" value="1"/>
</dbReference>